<protein>
    <submittedName>
        <fullName evidence="3">CRISPR-associated helicase Cas3 domain protein</fullName>
    </submittedName>
</protein>
<dbReference type="CDD" id="cd09641">
    <property type="entry name" value="Cas3''_I"/>
    <property type="match status" value="1"/>
</dbReference>
<feature type="non-terminal residue" evidence="3">
    <location>
        <position position="211"/>
    </location>
</feature>
<keyword evidence="1" id="KW-0472">Membrane</keyword>
<feature type="transmembrane region" description="Helical" evidence="1">
    <location>
        <begin position="135"/>
        <end position="158"/>
    </location>
</feature>
<evidence type="ECO:0000256" key="1">
    <source>
        <dbReference type="SAM" id="Phobius"/>
    </source>
</evidence>
<dbReference type="Gene3D" id="1.20.120.1630">
    <property type="match status" value="1"/>
</dbReference>
<organism evidence="3">
    <name type="scientific">mine drainage metagenome</name>
    <dbReference type="NCBI Taxonomy" id="410659"/>
    <lineage>
        <taxon>unclassified sequences</taxon>
        <taxon>metagenomes</taxon>
        <taxon>ecological metagenomes</taxon>
    </lineage>
</organism>
<gene>
    <name evidence="3" type="ORF">B1A_16071</name>
</gene>
<comment type="caution">
    <text evidence="3">The sequence shown here is derived from an EMBL/GenBank/DDBJ whole genome shotgun (WGS) entry which is preliminary data.</text>
</comment>
<dbReference type="NCBIfam" id="TIGR01596">
    <property type="entry name" value="cas3_HD"/>
    <property type="match status" value="1"/>
</dbReference>
<feature type="transmembrane region" description="Helical" evidence="1">
    <location>
        <begin position="164"/>
        <end position="185"/>
    </location>
</feature>
<dbReference type="InterPro" id="IPR006483">
    <property type="entry name" value="CRISPR-assoc_Cas3_HD"/>
</dbReference>
<evidence type="ECO:0000259" key="2">
    <source>
        <dbReference type="PROSITE" id="PS51643"/>
    </source>
</evidence>
<dbReference type="AlphaFoldDB" id="T1AM78"/>
<feature type="domain" description="HD Cas3-type" evidence="2">
    <location>
        <begin position="16"/>
        <end position="211"/>
    </location>
</feature>
<dbReference type="SUPFAM" id="SSF109604">
    <property type="entry name" value="HD-domain/PDEase-like"/>
    <property type="match status" value="1"/>
</dbReference>
<dbReference type="EMBL" id="AUZX01011813">
    <property type="protein sequence ID" value="EQD41839.1"/>
    <property type="molecule type" value="Genomic_DNA"/>
</dbReference>
<reference evidence="3" key="2">
    <citation type="journal article" date="2014" name="ISME J.">
        <title>Microbial stratification in low pH oxic and suboxic macroscopic growths along an acid mine drainage.</title>
        <authorList>
            <person name="Mendez-Garcia C."/>
            <person name="Mesa V."/>
            <person name="Sprenger R.R."/>
            <person name="Richter M."/>
            <person name="Diez M.S."/>
            <person name="Solano J."/>
            <person name="Bargiela R."/>
            <person name="Golyshina O.V."/>
            <person name="Manteca A."/>
            <person name="Ramos J.L."/>
            <person name="Gallego J.R."/>
            <person name="Llorente I."/>
            <person name="Martins Dos Santos V.A."/>
            <person name="Jensen O.N."/>
            <person name="Pelaez A.I."/>
            <person name="Sanchez J."/>
            <person name="Ferrer M."/>
        </authorList>
    </citation>
    <scope>NUCLEOTIDE SEQUENCE</scope>
</reference>
<accession>T1AM78</accession>
<dbReference type="PROSITE" id="PS51643">
    <property type="entry name" value="HD_CAS3"/>
    <property type="match status" value="1"/>
</dbReference>
<name>T1AM78_9ZZZZ</name>
<sequence length="211" mass="23444">MTEIESQRFFIAHVRSDKERQFLVTHLHGVARLAAGFAAKFGLSSQGELIGLLHDLGKYSAAFQTYIQFATGLLNQDEDEEFVDAAGLKGKIDHSTSGAQFIYVGTFAIFDKLPTLQRADARMTRYSGLVKKTTLRIATLAWLFVLAQFGLLAALLLVPPWRWAWQPAGVVLLLLAVLLGAWTLLHNRPGNFNVRPQPRAQGHLVTDGPYR</sequence>
<evidence type="ECO:0000313" key="3">
    <source>
        <dbReference type="EMBL" id="EQD41839.1"/>
    </source>
</evidence>
<keyword evidence="1" id="KW-0812">Transmembrane</keyword>
<proteinExistence type="predicted"/>
<keyword evidence="1" id="KW-1133">Transmembrane helix</keyword>
<reference evidence="3" key="1">
    <citation type="submission" date="2013-08" db="EMBL/GenBank/DDBJ databases">
        <authorList>
            <person name="Mendez C."/>
            <person name="Richter M."/>
            <person name="Ferrer M."/>
            <person name="Sanchez J."/>
        </authorList>
    </citation>
    <scope>NUCLEOTIDE SEQUENCE</scope>
</reference>
<dbReference type="Gene3D" id="1.10.3210.10">
    <property type="entry name" value="Hypothetical protein af1432"/>
    <property type="match status" value="1"/>
</dbReference>